<dbReference type="AlphaFoldDB" id="A0A8J5CQT1"/>
<accession>A0A8J5CQT1</accession>
<dbReference type="Proteomes" id="UP000770661">
    <property type="component" value="Unassembled WGS sequence"/>
</dbReference>
<evidence type="ECO:0000313" key="2">
    <source>
        <dbReference type="EMBL" id="KAG0716492.1"/>
    </source>
</evidence>
<organism evidence="2 3">
    <name type="scientific">Chionoecetes opilio</name>
    <name type="common">Atlantic snow crab</name>
    <name type="synonym">Cancer opilio</name>
    <dbReference type="NCBI Taxonomy" id="41210"/>
    <lineage>
        <taxon>Eukaryota</taxon>
        <taxon>Metazoa</taxon>
        <taxon>Ecdysozoa</taxon>
        <taxon>Arthropoda</taxon>
        <taxon>Crustacea</taxon>
        <taxon>Multicrustacea</taxon>
        <taxon>Malacostraca</taxon>
        <taxon>Eumalacostraca</taxon>
        <taxon>Eucarida</taxon>
        <taxon>Decapoda</taxon>
        <taxon>Pleocyemata</taxon>
        <taxon>Brachyura</taxon>
        <taxon>Eubrachyura</taxon>
        <taxon>Majoidea</taxon>
        <taxon>Majidae</taxon>
        <taxon>Chionoecetes</taxon>
    </lineage>
</organism>
<gene>
    <name evidence="2" type="ORF">GWK47_000993</name>
</gene>
<comment type="caution">
    <text evidence="2">The sequence shown here is derived from an EMBL/GenBank/DDBJ whole genome shotgun (WGS) entry which is preliminary data.</text>
</comment>
<feature type="region of interest" description="Disordered" evidence="1">
    <location>
        <begin position="1"/>
        <end position="79"/>
    </location>
</feature>
<reference evidence="2" key="1">
    <citation type="submission" date="2020-07" db="EMBL/GenBank/DDBJ databases">
        <title>The High-quality genome of the commercially important snow crab, Chionoecetes opilio.</title>
        <authorList>
            <person name="Jeong J.-H."/>
            <person name="Ryu S."/>
        </authorList>
    </citation>
    <scope>NUCLEOTIDE SEQUENCE</scope>
    <source>
        <strain evidence="2">MADBK_172401_WGS</strain>
        <tissue evidence="2">Digestive gland</tissue>
    </source>
</reference>
<keyword evidence="3" id="KW-1185">Reference proteome</keyword>
<evidence type="ECO:0000313" key="3">
    <source>
        <dbReference type="Proteomes" id="UP000770661"/>
    </source>
</evidence>
<sequence>MARARKGAKNPRGAVRNRPQGEPFRLPPCRGTEAPAGGGPLGGQRRDAPSDLSVNKGGGLSINTVVDPADPPSPPRGRRRAHSVCVASCQFGGPVYSSRPLWTQPPFGAMFCHKLPKT</sequence>
<name>A0A8J5CQT1_CHIOP</name>
<protein>
    <submittedName>
        <fullName evidence="2">Uncharacterized protein</fullName>
    </submittedName>
</protein>
<evidence type="ECO:0000256" key="1">
    <source>
        <dbReference type="SAM" id="MobiDB-lite"/>
    </source>
</evidence>
<proteinExistence type="predicted"/>
<dbReference type="EMBL" id="JACEEZ010018795">
    <property type="protein sequence ID" value="KAG0716492.1"/>
    <property type="molecule type" value="Genomic_DNA"/>
</dbReference>